<protein>
    <submittedName>
        <fullName evidence="3">Uncharacterized protein</fullName>
    </submittedName>
</protein>
<evidence type="ECO:0000313" key="4">
    <source>
        <dbReference type="Proteomes" id="UP001363151"/>
    </source>
</evidence>
<dbReference type="EMBL" id="JBBJCI010000122">
    <property type="protein sequence ID" value="KAK7247996.1"/>
    <property type="molecule type" value="Genomic_DNA"/>
</dbReference>
<comment type="caution">
    <text evidence="3">The sequence shown here is derived from an EMBL/GenBank/DDBJ whole genome shotgun (WGS) entry which is preliminary data.</text>
</comment>
<feature type="coiled-coil region" evidence="1">
    <location>
        <begin position="81"/>
        <end position="118"/>
    </location>
</feature>
<gene>
    <name evidence="3" type="ORF">SO694_00086172</name>
</gene>
<feature type="region of interest" description="Disordered" evidence="2">
    <location>
        <begin position="1"/>
        <end position="32"/>
    </location>
</feature>
<name>A0ABR1G470_AURAN</name>
<evidence type="ECO:0000256" key="2">
    <source>
        <dbReference type="SAM" id="MobiDB-lite"/>
    </source>
</evidence>
<keyword evidence="1" id="KW-0175">Coiled coil</keyword>
<reference evidence="3 4" key="1">
    <citation type="submission" date="2024-03" db="EMBL/GenBank/DDBJ databases">
        <title>Aureococcus anophagefferens CCMP1851 and Kratosvirus quantuckense: Draft genome of a second virus-susceptible host strain in the model system.</title>
        <authorList>
            <person name="Chase E."/>
            <person name="Truchon A.R."/>
            <person name="Schepens W."/>
            <person name="Wilhelm S.W."/>
        </authorList>
    </citation>
    <scope>NUCLEOTIDE SEQUENCE [LARGE SCALE GENOMIC DNA]</scope>
    <source>
        <strain evidence="3 4">CCMP1851</strain>
    </source>
</reference>
<evidence type="ECO:0000256" key="1">
    <source>
        <dbReference type="SAM" id="Coils"/>
    </source>
</evidence>
<sequence length="130" mass="14137">MANAGDSAADPSSWRNWSPVSPYLAKDPRPDLSQGMSLKMVELIEEKAAEAQKCALEAERLSGLAQKASQEALAAIERKDRETVTEKCKEAERLAAEAKEVEEQCKAAYDACKKAREDARAEAEASAHAE</sequence>
<dbReference type="Proteomes" id="UP001363151">
    <property type="component" value="Unassembled WGS sequence"/>
</dbReference>
<organism evidence="3 4">
    <name type="scientific">Aureococcus anophagefferens</name>
    <name type="common">Harmful bloom alga</name>
    <dbReference type="NCBI Taxonomy" id="44056"/>
    <lineage>
        <taxon>Eukaryota</taxon>
        <taxon>Sar</taxon>
        <taxon>Stramenopiles</taxon>
        <taxon>Ochrophyta</taxon>
        <taxon>Pelagophyceae</taxon>
        <taxon>Pelagomonadales</taxon>
        <taxon>Pelagomonadaceae</taxon>
        <taxon>Aureococcus</taxon>
    </lineage>
</organism>
<evidence type="ECO:0000313" key="3">
    <source>
        <dbReference type="EMBL" id="KAK7247996.1"/>
    </source>
</evidence>
<keyword evidence="4" id="KW-1185">Reference proteome</keyword>
<accession>A0ABR1G470</accession>
<proteinExistence type="predicted"/>